<evidence type="ECO:0000256" key="5">
    <source>
        <dbReference type="ARBA" id="ARBA00022750"/>
    </source>
</evidence>
<keyword evidence="6 9" id="KW-0378">Hydrolase</keyword>
<sequence length="159" mass="17564">MIPILFYTVAIIAILLDQISKYMIRTHLEVGDTIEVLKGVLNFTHYQNSGAAFGMFEGYGRLFIPVAVIVVGIVIYMRKKGHINGVFIEVGYGLYVGGAIGNAIDRILFNQVTDFIHFQSRGGILNLADYALNFGILLILVDAIIVEPLKKRRTAASES</sequence>
<dbReference type="InterPro" id="IPR001872">
    <property type="entry name" value="Peptidase_A8"/>
</dbReference>
<comment type="function">
    <text evidence="9">This protein specifically catalyzes the removal of signal peptides from prolipoproteins.</text>
</comment>
<evidence type="ECO:0000256" key="4">
    <source>
        <dbReference type="ARBA" id="ARBA00022692"/>
    </source>
</evidence>
<keyword evidence="7 9" id="KW-1133">Transmembrane helix</keyword>
<dbReference type="Pfam" id="PF01252">
    <property type="entry name" value="Peptidase_A8"/>
    <property type="match status" value="1"/>
</dbReference>
<evidence type="ECO:0000256" key="7">
    <source>
        <dbReference type="ARBA" id="ARBA00022989"/>
    </source>
</evidence>
<feature type="active site" evidence="9">
    <location>
        <position position="114"/>
    </location>
</feature>
<evidence type="ECO:0000256" key="6">
    <source>
        <dbReference type="ARBA" id="ARBA00022801"/>
    </source>
</evidence>
<dbReference type="RefSeq" id="WP_388041918.1">
    <property type="nucleotide sequence ID" value="NZ_JBHUEK010000034.1"/>
</dbReference>
<dbReference type="EMBL" id="JBHUEK010000034">
    <property type="protein sequence ID" value="MFD1781549.1"/>
    <property type="molecule type" value="Genomic_DNA"/>
</dbReference>
<evidence type="ECO:0000256" key="9">
    <source>
        <dbReference type="HAMAP-Rule" id="MF_00161"/>
    </source>
</evidence>
<feature type="transmembrane region" description="Helical" evidence="9">
    <location>
        <begin position="83"/>
        <end position="104"/>
    </location>
</feature>
<gene>
    <name evidence="9 11" type="primary">lspA</name>
    <name evidence="11" type="ORF">ACFSFW_23150</name>
</gene>
<feature type="transmembrane region" description="Helical" evidence="9">
    <location>
        <begin position="58"/>
        <end position="76"/>
    </location>
</feature>
<keyword evidence="12" id="KW-1185">Reference proteome</keyword>
<dbReference type="HAMAP" id="MF_00161">
    <property type="entry name" value="LspA"/>
    <property type="match status" value="1"/>
</dbReference>
<evidence type="ECO:0000256" key="8">
    <source>
        <dbReference type="ARBA" id="ARBA00023136"/>
    </source>
</evidence>
<organism evidence="11 12">
    <name type="scientific">Fredinandcohnia salidurans</name>
    <dbReference type="NCBI Taxonomy" id="2595041"/>
    <lineage>
        <taxon>Bacteria</taxon>
        <taxon>Bacillati</taxon>
        <taxon>Bacillota</taxon>
        <taxon>Bacilli</taxon>
        <taxon>Bacillales</taxon>
        <taxon>Bacillaceae</taxon>
        <taxon>Fredinandcohnia</taxon>
    </lineage>
</organism>
<dbReference type="PANTHER" id="PTHR33695">
    <property type="entry name" value="LIPOPROTEIN SIGNAL PEPTIDASE"/>
    <property type="match status" value="1"/>
</dbReference>
<comment type="pathway">
    <text evidence="9">Protein modification; lipoprotein biosynthesis (signal peptide cleavage).</text>
</comment>
<evidence type="ECO:0000256" key="10">
    <source>
        <dbReference type="RuleBase" id="RU004181"/>
    </source>
</evidence>
<keyword evidence="2 9" id="KW-1003">Cell membrane</keyword>
<comment type="caution">
    <text evidence="11">The sequence shown here is derived from an EMBL/GenBank/DDBJ whole genome shotgun (WGS) entry which is preliminary data.</text>
</comment>
<comment type="catalytic activity">
    <reaction evidence="9">
        <text>Release of signal peptides from bacterial membrane prolipoproteins. Hydrolyzes -Xaa-Yaa-Zaa-|-(S,diacylglyceryl)Cys-, in which Xaa is hydrophobic (preferably Leu), and Yaa (Ala or Ser) and Zaa (Gly or Ala) have small, neutral side chains.</text>
        <dbReference type="EC" id="3.4.23.36"/>
    </reaction>
</comment>
<dbReference type="PANTHER" id="PTHR33695:SF1">
    <property type="entry name" value="LIPOPROTEIN SIGNAL PEPTIDASE"/>
    <property type="match status" value="1"/>
</dbReference>
<evidence type="ECO:0000313" key="11">
    <source>
        <dbReference type="EMBL" id="MFD1781549.1"/>
    </source>
</evidence>
<feature type="active site" evidence="9">
    <location>
        <position position="129"/>
    </location>
</feature>
<proteinExistence type="inferred from homology"/>
<dbReference type="NCBIfam" id="TIGR00077">
    <property type="entry name" value="lspA"/>
    <property type="match status" value="1"/>
</dbReference>
<evidence type="ECO:0000256" key="3">
    <source>
        <dbReference type="ARBA" id="ARBA00022670"/>
    </source>
</evidence>
<evidence type="ECO:0000313" key="12">
    <source>
        <dbReference type="Proteomes" id="UP001597227"/>
    </source>
</evidence>
<dbReference type="EC" id="3.4.23.36" evidence="9"/>
<comment type="similarity">
    <text evidence="1 9 10">Belongs to the peptidase A8 family.</text>
</comment>
<dbReference type="Proteomes" id="UP001597227">
    <property type="component" value="Unassembled WGS sequence"/>
</dbReference>
<name>A0ABW4MV23_9BACI</name>
<keyword evidence="4 9" id="KW-0812">Transmembrane</keyword>
<keyword evidence="8 9" id="KW-0472">Membrane</keyword>
<accession>A0ABW4MV23</accession>
<feature type="transmembrane region" description="Helical" evidence="9">
    <location>
        <begin position="124"/>
        <end position="145"/>
    </location>
</feature>
<comment type="subcellular location">
    <subcellularLocation>
        <location evidence="9">Cell membrane</location>
        <topology evidence="9">Multi-pass membrane protein</topology>
    </subcellularLocation>
</comment>
<keyword evidence="5 9" id="KW-0064">Aspartyl protease</keyword>
<protein>
    <recommendedName>
        <fullName evidence="9">Lipoprotein signal peptidase</fullName>
        <ecNumber evidence="9">3.4.23.36</ecNumber>
    </recommendedName>
    <alternativeName>
        <fullName evidence="9">Prolipoprotein signal peptidase</fullName>
    </alternativeName>
    <alternativeName>
        <fullName evidence="9">Signal peptidase II</fullName>
        <shortName evidence="9">SPase II</shortName>
    </alternativeName>
</protein>
<evidence type="ECO:0000256" key="1">
    <source>
        <dbReference type="ARBA" id="ARBA00006139"/>
    </source>
</evidence>
<dbReference type="GO" id="GO:0004190">
    <property type="term" value="F:aspartic-type endopeptidase activity"/>
    <property type="evidence" value="ECO:0007669"/>
    <property type="project" value="UniProtKB-EC"/>
</dbReference>
<dbReference type="PRINTS" id="PR00781">
    <property type="entry name" value="LIPOSIGPTASE"/>
</dbReference>
<evidence type="ECO:0000256" key="2">
    <source>
        <dbReference type="ARBA" id="ARBA00022475"/>
    </source>
</evidence>
<keyword evidence="3 9" id="KW-0645">Protease</keyword>
<reference evidence="12" key="1">
    <citation type="journal article" date="2019" name="Int. J. Syst. Evol. Microbiol.">
        <title>The Global Catalogue of Microorganisms (GCM) 10K type strain sequencing project: providing services to taxonomists for standard genome sequencing and annotation.</title>
        <authorList>
            <consortium name="The Broad Institute Genomics Platform"/>
            <consortium name="The Broad Institute Genome Sequencing Center for Infectious Disease"/>
            <person name="Wu L."/>
            <person name="Ma J."/>
        </authorList>
    </citation>
    <scope>NUCLEOTIDE SEQUENCE [LARGE SCALE GENOMIC DNA]</scope>
    <source>
        <strain evidence="12">CCUG 15531</strain>
    </source>
</reference>
<comment type="caution">
    <text evidence="9">Lacks conserved residue(s) required for the propagation of feature annotation.</text>
</comment>